<proteinExistence type="predicted"/>
<reference evidence="2" key="1">
    <citation type="submission" date="2011-02" db="EMBL/GenBank/DDBJ databases">
        <title>The complete genome of Planctomyces brasiliensis DSM 5305.</title>
        <authorList>
            <person name="Lucas S."/>
            <person name="Copeland A."/>
            <person name="Lapidus A."/>
            <person name="Bruce D."/>
            <person name="Goodwin L."/>
            <person name="Pitluck S."/>
            <person name="Kyrpides N."/>
            <person name="Mavromatis K."/>
            <person name="Pagani I."/>
            <person name="Ivanova N."/>
            <person name="Ovchinnikova G."/>
            <person name="Lu M."/>
            <person name="Detter J.C."/>
            <person name="Han C."/>
            <person name="Land M."/>
            <person name="Hauser L."/>
            <person name="Markowitz V."/>
            <person name="Cheng J.-F."/>
            <person name="Hugenholtz P."/>
            <person name="Woyke T."/>
            <person name="Wu D."/>
            <person name="Tindall B."/>
            <person name="Pomrenke H.G."/>
            <person name="Brambilla E."/>
            <person name="Klenk H.-P."/>
            <person name="Eisen J.A."/>
        </authorList>
    </citation>
    <scope>NUCLEOTIDE SEQUENCE [LARGE SCALE GENOMIC DNA]</scope>
    <source>
        <strain evidence="2">ATCC 49424 / DSM 5305 / JCM 21570 / NBRC 103401 / IFAM 1448</strain>
    </source>
</reference>
<sequence length="101" mass="11289">MSRLIMLGAGILIGGMCMYTAFHYHVVATAETYYFIPKQETQLADAYVDISEWGIAEWTDHPALAVAMQKAGHGDLVQQAVQKGLFDEVFDRIGVRPQTRQ</sequence>
<name>F0SMU0_RUBBR</name>
<dbReference type="RefSeq" id="WP_013628668.1">
    <property type="nucleotide sequence ID" value="NC_015174.1"/>
</dbReference>
<evidence type="ECO:0000313" key="1">
    <source>
        <dbReference type="EMBL" id="ADY59944.1"/>
    </source>
</evidence>
<dbReference type="KEGG" id="pbs:Plabr_2342"/>
<organism evidence="1 2">
    <name type="scientific">Rubinisphaera brasiliensis (strain ATCC 49424 / DSM 5305 / JCM 21570 / IAM 15109 / NBRC 103401 / IFAM 1448)</name>
    <name type="common">Planctomyces brasiliensis</name>
    <dbReference type="NCBI Taxonomy" id="756272"/>
    <lineage>
        <taxon>Bacteria</taxon>
        <taxon>Pseudomonadati</taxon>
        <taxon>Planctomycetota</taxon>
        <taxon>Planctomycetia</taxon>
        <taxon>Planctomycetales</taxon>
        <taxon>Planctomycetaceae</taxon>
        <taxon>Rubinisphaera</taxon>
    </lineage>
</organism>
<protein>
    <submittedName>
        <fullName evidence="1">Uncharacterized protein</fullName>
    </submittedName>
</protein>
<dbReference type="AlphaFoldDB" id="F0SMU0"/>
<dbReference type="STRING" id="756272.Plabr_2342"/>
<gene>
    <name evidence="1" type="ordered locus">Plabr_2342</name>
</gene>
<dbReference type="HOGENOM" id="CLU_2289570_0_0_0"/>
<dbReference type="eggNOG" id="ENOG502ZJNB">
    <property type="taxonomic scope" value="Bacteria"/>
</dbReference>
<dbReference type="OrthoDB" id="214626at2"/>
<dbReference type="EMBL" id="CP002546">
    <property type="protein sequence ID" value="ADY59944.1"/>
    <property type="molecule type" value="Genomic_DNA"/>
</dbReference>
<keyword evidence="2" id="KW-1185">Reference proteome</keyword>
<dbReference type="Proteomes" id="UP000006860">
    <property type="component" value="Chromosome"/>
</dbReference>
<evidence type="ECO:0000313" key="2">
    <source>
        <dbReference type="Proteomes" id="UP000006860"/>
    </source>
</evidence>
<accession>F0SMU0</accession>